<keyword evidence="2" id="KW-1185">Reference proteome</keyword>
<proteinExistence type="predicted"/>
<organism evidence="1 2">
    <name type="scientific">Auriscalpium vulgare</name>
    <dbReference type="NCBI Taxonomy" id="40419"/>
    <lineage>
        <taxon>Eukaryota</taxon>
        <taxon>Fungi</taxon>
        <taxon>Dikarya</taxon>
        <taxon>Basidiomycota</taxon>
        <taxon>Agaricomycotina</taxon>
        <taxon>Agaricomycetes</taxon>
        <taxon>Russulales</taxon>
        <taxon>Auriscalpiaceae</taxon>
        <taxon>Auriscalpium</taxon>
    </lineage>
</organism>
<evidence type="ECO:0000313" key="2">
    <source>
        <dbReference type="Proteomes" id="UP000814033"/>
    </source>
</evidence>
<protein>
    <submittedName>
        <fullName evidence="1">Uncharacterized protein</fullName>
    </submittedName>
</protein>
<reference evidence="1" key="2">
    <citation type="journal article" date="2022" name="New Phytol.">
        <title>Evolutionary transition to the ectomycorrhizal habit in the genomes of a hyperdiverse lineage of mushroom-forming fungi.</title>
        <authorList>
            <person name="Looney B."/>
            <person name="Miyauchi S."/>
            <person name="Morin E."/>
            <person name="Drula E."/>
            <person name="Courty P.E."/>
            <person name="Kohler A."/>
            <person name="Kuo A."/>
            <person name="LaButti K."/>
            <person name="Pangilinan J."/>
            <person name="Lipzen A."/>
            <person name="Riley R."/>
            <person name="Andreopoulos W."/>
            <person name="He G."/>
            <person name="Johnson J."/>
            <person name="Nolan M."/>
            <person name="Tritt A."/>
            <person name="Barry K.W."/>
            <person name="Grigoriev I.V."/>
            <person name="Nagy L.G."/>
            <person name="Hibbett D."/>
            <person name="Henrissat B."/>
            <person name="Matheny P.B."/>
            <person name="Labbe J."/>
            <person name="Martin F.M."/>
        </authorList>
    </citation>
    <scope>NUCLEOTIDE SEQUENCE</scope>
    <source>
        <strain evidence="1">FP105234-sp</strain>
    </source>
</reference>
<reference evidence="1" key="1">
    <citation type="submission" date="2021-02" db="EMBL/GenBank/DDBJ databases">
        <authorList>
            <consortium name="DOE Joint Genome Institute"/>
            <person name="Ahrendt S."/>
            <person name="Looney B.P."/>
            <person name="Miyauchi S."/>
            <person name="Morin E."/>
            <person name="Drula E."/>
            <person name="Courty P.E."/>
            <person name="Chicoki N."/>
            <person name="Fauchery L."/>
            <person name="Kohler A."/>
            <person name="Kuo A."/>
            <person name="Labutti K."/>
            <person name="Pangilinan J."/>
            <person name="Lipzen A."/>
            <person name="Riley R."/>
            <person name="Andreopoulos W."/>
            <person name="He G."/>
            <person name="Johnson J."/>
            <person name="Barry K.W."/>
            <person name="Grigoriev I.V."/>
            <person name="Nagy L."/>
            <person name="Hibbett D."/>
            <person name="Henrissat B."/>
            <person name="Matheny P.B."/>
            <person name="Labbe J."/>
            <person name="Martin F."/>
        </authorList>
    </citation>
    <scope>NUCLEOTIDE SEQUENCE</scope>
    <source>
        <strain evidence="1">FP105234-sp</strain>
    </source>
</reference>
<accession>A0ACB8RAN4</accession>
<name>A0ACB8RAN4_9AGAM</name>
<evidence type="ECO:0000313" key="1">
    <source>
        <dbReference type="EMBL" id="KAI0040922.1"/>
    </source>
</evidence>
<gene>
    <name evidence="1" type="ORF">FA95DRAFT_1683535</name>
</gene>
<sequence>MNDSGSRTSPTSPVISEASSYPFAPTDASNATPVGPYAVSKFERTAYYHGISPDTPELLYRSDLFDHPFPIPKDGFAHLPTKTTHGVFNPPINVVEDTVAPQIVQCVKARNIRCSSFSTAPLVTHGEEGDSTSGPIVIWFVSLPNTTTAENVHDASPDTLALLEAHGVKRAVVEWNEGVVQRMWGSLAARGRTEARAGAPISMVEKDF</sequence>
<comment type="caution">
    <text evidence="1">The sequence shown here is derived from an EMBL/GenBank/DDBJ whole genome shotgun (WGS) entry which is preliminary data.</text>
</comment>
<dbReference type="EMBL" id="MU276158">
    <property type="protein sequence ID" value="KAI0040922.1"/>
    <property type="molecule type" value="Genomic_DNA"/>
</dbReference>
<dbReference type="Proteomes" id="UP000814033">
    <property type="component" value="Unassembled WGS sequence"/>
</dbReference>